<keyword evidence="7 8" id="KW-0472">Membrane</keyword>
<dbReference type="NCBIfam" id="TIGR00912">
    <property type="entry name" value="2A0309"/>
    <property type="match status" value="1"/>
</dbReference>
<feature type="transmembrane region" description="Helical" evidence="8">
    <location>
        <begin position="339"/>
        <end position="356"/>
    </location>
</feature>
<comment type="caution">
    <text evidence="9">The sequence shown here is derived from an EMBL/GenBank/DDBJ whole genome shotgun (WGS) entry which is preliminary data.</text>
</comment>
<keyword evidence="6 8" id="KW-1133">Transmembrane helix</keyword>
<comment type="subcellular location">
    <subcellularLocation>
        <location evidence="1">Membrane</location>
        <topology evidence="1">Multi-pass membrane protein</topology>
    </subcellularLocation>
</comment>
<sequence>MERGNEQIPSTGLAAVMFMFIVGSSLTVPLAAVAGHDAWISILLAIAVSCGIVWVYTTLCQLFPGRSLVEIGSDLFGAWTGRILGLCYAWYSFHLGVLVLRAFTEFIMMVALPKTPPLTVSAAMMAIVLWVTYSGVETVCRCSLAILAFVLLEGIVSMILMGGNFEAGNLLPIIDRGWSPIVQGMTELVGFPFGETILFAMIIPHLNKVGQAKRTVIWTLIAAGSLLLLVNLRNTLVLGELSSRLIYPSYTAYQYISIADFIERVEPIVIVTWVTGVFIKLSVCLYVAANSLSTALAGSRFRTYLVPLTLLMIEFSRLIYRNNTELIQFATNVWQWYSVPFQILVPVLLLLAALFVKRKRNTARRCKEETGSTEAAIE</sequence>
<evidence type="ECO:0000256" key="3">
    <source>
        <dbReference type="ARBA" id="ARBA00022448"/>
    </source>
</evidence>
<dbReference type="RefSeq" id="WP_190863080.1">
    <property type="nucleotide sequence ID" value="NZ_JACXIY010000019.1"/>
</dbReference>
<proteinExistence type="inferred from homology"/>
<dbReference type="GO" id="GO:0009847">
    <property type="term" value="P:spore germination"/>
    <property type="evidence" value="ECO:0007669"/>
    <property type="project" value="InterPro"/>
</dbReference>
<dbReference type="InterPro" id="IPR004761">
    <property type="entry name" value="Spore_GerAB"/>
</dbReference>
<name>A0A927CN12_9BACL</name>
<feature type="transmembrane region" description="Helical" evidence="8">
    <location>
        <begin position="181"/>
        <end position="203"/>
    </location>
</feature>
<organism evidence="9 10">
    <name type="scientific">Paenibacillus arenilitoris</name>
    <dbReference type="NCBI Taxonomy" id="2772299"/>
    <lineage>
        <taxon>Bacteria</taxon>
        <taxon>Bacillati</taxon>
        <taxon>Bacillota</taxon>
        <taxon>Bacilli</taxon>
        <taxon>Bacillales</taxon>
        <taxon>Paenibacillaceae</taxon>
        <taxon>Paenibacillus</taxon>
    </lineage>
</organism>
<evidence type="ECO:0000313" key="10">
    <source>
        <dbReference type="Proteomes" id="UP000632125"/>
    </source>
</evidence>
<feature type="transmembrane region" description="Helical" evidence="8">
    <location>
        <begin position="268"/>
        <end position="289"/>
    </location>
</feature>
<dbReference type="Proteomes" id="UP000632125">
    <property type="component" value="Unassembled WGS sequence"/>
</dbReference>
<protein>
    <submittedName>
        <fullName evidence="9">Endospore germination permease</fullName>
    </submittedName>
</protein>
<feature type="transmembrane region" description="Helical" evidence="8">
    <location>
        <begin position="12"/>
        <end position="32"/>
    </location>
</feature>
<dbReference type="Pfam" id="PF03845">
    <property type="entry name" value="Spore_permease"/>
    <property type="match status" value="1"/>
</dbReference>
<keyword evidence="10" id="KW-1185">Reference proteome</keyword>
<comment type="similarity">
    <text evidence="2">Belongs to the amino acid-polyamine-organocation (APC) superfamily. Spore germination protein (SGP) (TC 2.A.3.9) family.</text>
</comment>
<dbReference type="AlphaFoldDB" id="A0A927CN12"/>
<dbReference type="GO" id="GO:0016020">
    <property type="term" value="C:membrane"/>
    <property type="evidence" value="ECO:0007669"/>
    <property type="project" value="UniProtKB-SubCell"/>
</dbReference>
<feature type="transmembrane region" description="Helical" evidence="8">
    <location>
        <begin position="38"/>
        <end position="57"/>
    </location>
</feature>
<accession>A0A927CN12</accession>
<evidence type="ECO:0000313" key="9">
    <source>
        <dbReference type="EMBL" id="MBD2870282.1"/>
    </source>
</evidence>
<dbReference type="PANTHER" id="PTHR34975:SF2">
    <property type="entry name" value="SPORE GERMINATION PROTEIN A2"/>
    <property type="match status" value="1"/>
</dbReference>
<keyword evidence="5 8" id="KW-0812">Transmembrane</keyword>
<evidence type="ECO:0000256" key="7">
    <source>
        <dbReference type="ARBA" id="ARBA00023136"/>
    </source>
</evidence>
<feature type="transmembrane region" description="Helical" evidence="8">
    <location>
        <begin position="118"/>
        <end position="136"/>
    </location>
</feature>
<keyword evidence="3" id="KW-0813">Transport</keyword>
<keyword evidence="4" id="KW-0309">Germination</keyword>
<dbReference type="PANTHER" id="PTHR34975">
    <property type="entry name" value="SPORE GERMINATION PROTEIN A2"/>
    <property type="match status" value="1"/>
</dbReference>
<gene>
    <name evidence="9" type="ORF">IDH41_17015</name>
</gene>
<evidence type="ECO:0000256" key="6">
    <source>
        <dbReference type="ARBA" id="ARBA00022989"/>
    </source>
</evidence>
<reference evidence="9" key="1">
    <citation type="submission" date="2020-09" db="EMBL/GenBank/DDBJ databases">
        <title>A novel bacterium of genus Paenibacillus, isolated from South China Sea.</title>
        <authorList>
            <person name="Huang H."/>
            <person name="Mo K."/>
            <person name="Hu Y."/>
        </authorList>
    </citation>
    <scope>NUCLEOTIDE SEQUENCE</scope>
    <source>
        <strain evidence="9">IB182493</strain>
    </source>
</reference>
<evidence type="ECO:0000256" key="5">
    <source>
        <dbReference type="ARBA" id="ARBA00022692"/>
    </source>
</evidence>
<feature type="transmembrane region" description="Helical" evidence="8">
    <location>
        <begin position="88"/>
        <end position="112"/>
    </location>
</feature>
<dbReference type="EMBL" id="JACXIY010000019">
    <property type="protein sequence ID" value="MBD2870282.1"/>
    <property type="molecule type" value="Genomic_DNA"/>
</dbReference>
<feature type="transmembrane region" description="Helical" evidence="8">
    <location>
        <begin position="215"/>
        <end position="232"/>
    </location>
</feature>
<evidence type="ECO:0000256" key="4">
    <source>
        <dbReference type="ARBA" id="ARBA00022544"/>
    </source>
</evidence>
<evidence type="ECO:0000256" key="2">
    <source>
        <dbReference type="ARBA" id="ARBA00007998"/>
    </source>
</evidence>
<feature type="transmembrane region" description="Helical" evidence="8">
    <location>
        <begin position="143"/>
        <end position="161"/>
    </location>
</feature>
<evidence type="ECO:0000256" key="8">
    <source>
        <dbReference type="SAM" id="Phobius"/>
    </source>
</evidence>
<evidence type="ECO:0000256" key="1">
    <source>
        <dbReference type="ARBA" id="ARBA00004141"/>
    </source>
</evidence>
<feature type="transmembrane region" description="Helical" evidence="8">
    <location>
        <begin position="301"/>
        <end position="319"/>
    </location>
</feature>